<dbReference type="InterPro" id="IPR036591">
    <property type="entry name" value="YggU-like_sf"/>
</dbReference>
<evidence type="ECO:0000313" key="2">
    <source>
        <dbReference type="EMBL" id="PIQ86482.1"/>
    </source>
</evidence>
<dbReference type="Pfam" id="PF02594">
    <property type="entry name" value="DUF167"/>
    <property type="match status" value="1"/>
</dbReference>
<evidence type="ECO:0000256" key="1">
    <source>
        <dbReference type="ARBA" id="ARBA00010364"/>
    </source>
</evidence>
<dbReference type="NCBIfam" id="TIGR00251">
    <property type="entry name" value="DUF167 family protein"/>
    <property type="match status" value="1"/>
</dbReference>
<dbReference type="EMBL" id="PCVY01000043">
    <property type="protein sequence ID" value="PIQ86482.1"/>
    <property type="molecule type" value="Genomic_DNA"/>
</dbReference>
<name>A0A2H0LPZ3_9BACT</name>
<gene>
    <name evidence="2" type="ORF">COV74_04715</name>
</gene>
<comment type="caution">
    <text evidence="2">The sequence shown here is derived from an EMBL/GenBank/DDBJ whole genome shotgun (WGS) entry which is preliminary data.</text>
</comment>
<dbReference type="SMART" id="SM01152">
    <property type="entry name" value="DUF167"/>
    <property type="match status" value="1"/>
</dbReference>
<proteinExistence type="inferred from homology"/>
<evidence type="ECO:0000313" key="3">
    <source>
        <dbReference type="Proteomes" id="UP000230859"/>
    </source>
</evidence>
<dbReference type="SUPFAM" id="SSF69786">
    <property type="entry name" value="YggU-like"/>
    <property type="match status" value="1"/>
</dbReference>
<dbReference type="Proteomes" id="UP000230859">
    <property type="component" value="Unassembled WGS sequence"/>
</dbReference>
<protein>
    <submittedName>
        <fullName evidence="2">Uncharacterized protein</fullName>
    </submittedName>
</protein>
<accession>A0A2H0LPZ3</accession>
<sequence length="73" mass="8395">MRLNVRVLTRSSREAVLDSGDGELKIYVKTVPEKGKANQRICELIAQKYQTSKNRVRILRGQTSRRKVIEVLP</sequence>
<dbReference type="InterPro" id="IPR003746">
    <property type="entry name" value="DUF167"/>
</dbReference>
<dbReference type="Gene3D" id="3.30.1200.10">
    <property type="entry name" value="YggU-like"/>
    <property type="match status" value="1"/>
</dbReference>
<comment type="similarity">
    <text evidence="1">Belongs to the UPF0235 family.</text>
</comment>
<dbReference type="AlphaFoldDB" id="A0A2H0LPZ3"/>
<organism evidence="2 3">
    <name type="scientific">Candidatus Abzuiibacterium crystallinum</name>
    <dbReference type="NCBI Taxonomy" id="1974748"/>
    <lineage>
        <taxon>Bacteria</taxon>
        <taxon>Pseudomonadati</taxon>
        <taxon>Candidatus Omnitrophota</taxon>
        <taxon>Candidatus Abzuiibacterium</taxon>
    </lineage>
</organism>
<reference evidence="2 3" key="1">
    <citation type="submission" date="2017-09" db="EMBL/GenBank/DDBJ databases">
        <title>Depth-based differentiation of microbial function through sediment-hosted aquifers and enrichment of novel symbionts in the deep terrestrial subsurface.</title>
        <authorList>
            <person name="Probst A.J."/>
            <person name="Ladd B."/>
            <person name="Jarett J.K."/>
            <person name="Geller-Mcgrath D.E."/>
            <person name="Sieber C.M."/>
            <person name="Emerson J.B."/>
            <person name="Anantharaman K."/>
            <person name="Thomas B.C."/>
            <person name="Malmstrom R."/>
            <person name="Stieglmeier M."/>
            <person name="Klingl A."/>
            <person name="Woyke T."/>
            <person name="Ryan C.M."/>
            <person name="Banfield J.F."/>
        </authorList>
    </citation>
    <scope>NUCLEOTIDE SEQUENCE [LARGE SCALE GENOMIC DNA]</scope>
    <source>
        <strain evidence="2">CG11_big_fil_rev_8_21_14_0_20_45_26</strain>
    </source>
</reference>